<evidence type="ECO:0000313" key="3">
    <source>
        <dbReference type="EMBL" id="BCK56296.1"/>
    </source>
</evidence>
<dbReference type="Proteomes" id="UP000516173">
    <property type="component" value="Chromosome"/>
</dbReference>
<name>A0A7G1KP32_9NOCA</name>
<feature type="region of interest" description="Disordered" evidence="1">
    <location>
        <begin position="1"/>
        <end position="27"/>
    </location>
</feature>
<feature type="compositionally biased region" description="Low complexity" evidence="1">
    <location>
        <begin position="9"/>
        <end position="24"/>
    </location>
</feature>
<accession>A0A7G1KP32</accession>
<evidence type="ECO:0000313" key="2">
    <source>
        <dbReference type="EMBL" id="BCK56265.1"/>
    </source>
</evidence>
<reference evidence="3 4" key="1">
    <citation type="submission" date="2020-08" db="EMBL/GenBank/DDBJ databases">
        <title>Genome Sequencing of Nocardia wallacei strain FMUON74 and assembly.</title>
        <authorList>
            <person name="Toyokawa M."/>
            <person name="Uesaka K."/>
        </authorList>
    </citation>
    <scope>NUCLEOTIDE SEQUENCE [LARGE SCALE GENOMIC DNA]</scope>
    <source>
        <strain evidence="3 4">FMUON74</strain>
    </source>
</reference>
<dbReference type="EMBL" id="AP023396">
    <property type="protein sequence ID" value="BCK56296.1"/>
    <property type="molecule type" value="Genomic_DNA"/>
</dbReference>
<organism evidence="3 4">
    <name type="scientific">Nocardia wallacei</name>
    <dbReference type="NCBI Taxonomy" id="480035"/>
    <lineage>
        <taxon>Bacteria</taxon>
        <taxon>Bacillati</taxon>
        <taxon>Actinomycetota</taxon>
        <taxon>Actinomycetes</taxon>
        <taxon>Mycobacteriales</taxon>
        <taxon>Nocardiaceae</taxon>
        <taxon>Nocardia</taxon>
    </lineage>
</organism>
<dbReference type="EMBL" id="AP023396">
    <property type="protein sequence ID" value="BCK56265.1"/>
    <property type="molecule type" value="Genomic_DNA"/>
</dbReference>
<dbReference type="KEGG" id="nwl:NWFMUON74_40680"/>
<evidence type="ECO:0000256" key="1">
    <source>
        <dbReference type="SAM" id="MobiDB-lite"/>
    </source>
</evidence>
<keyword evidence="4" id="KW-1185">Reference proteome</keyword>
<proteinExistence type="predicted"/>
<dbReference type="KEGG" id="nwl:NWFMUON74_40370"/>
<dbReference type="AlphaFoldDB" id="A0A7G1KP32"/>
<sequence>MPAAPAIGTATRHATTASTRTTAKTRSEGRISGFGLHGAVRQQRTTIEGYPDTSITSLEREVSPAFVAAAAGHSGEARR</sequence>
<protein>
    <submittedName>
        <fullName evidence="3">Uncharacterized protein</fullName>
    </submittedName>
</protein>
<gene>
    <name evidence="2" type="ORF">NWFMUON74_40370</name>
    <name evidence="3" type="ORF">NWFMUON74_40680</name>
</gene>
<evidence type="ECO:0000313" key="4">
    <source>
        <dbReference type="Proteomes" id="UP000516173"/>
    </source>
</evidence>